<gene>
    <name evidence="1" type="ORF">ACOLOM_LOCUS10989</name>
</gene>
<name>A0ACA9PRL6_9GLOM</name>
<feature type="non-terminal residue" evidence="1">
    <location>
        <position position="1"/>
    </location>
</feature>
<organism evidence="1 2">
    <name type="scientific">Acaulospora colombiana</name>
    <dbReference type="NCBI Taxonomy" id="27376"/>
    <lineage>
        <taxon>Eukaryota</taxon>
        <taxon>Fungi</taxon>
        <taxon>Fungi incertae sedis</taxon>
        <taxon>Mucoromycota</taxon>
        <taxon>Glomeromycotina</taxon>
        <taxon>Glomeromycetes</taxon>
        <taxon>Diversisporales</taxon>
        <taxon>Acaulosporaceae</taxon>
        <taxon>Acaulospora</taxon>
    </lineage>
</organism>
<sequence>SIDDFYLEHKEKVERNIKDNKGHDMESDLQSARARKLAVQDDSTDRAGNDGPDPVQGGSSPSEKGGRYGAWSGWLLRLADGEITLCVRGKKPAFLGGMYFSIANVDAVSAGLRAL</sequence>
<accession>A0ACA9PRL6</accession>
<evidence type="ECO:0000313" key="2">
    <source>
        <dbReference type="Proteomes" id="UP000789525"/>
    </source>
</evidence>
<reference evidence="1" key="1">
    <citation type="submission" date="2021-06" db="EMBL/GenBank/DDBJ databases">
        <authorList>
            <person name="Kallberg Y."/>
            <person name="Tangrot J."/>
            <person name="Rosling A."/>
        </authorList>
    </citation>
    <scope>NUCLEOTIDE SEQUENCE</scope>
    <source>
        <strain evidence="1">CL356</strain>
    </source>
</reference>
<proteinExistence type="predicted"/>
<dbReference type="EMBL" id="CAJVPT010037589">
    <property type="protein sequence ID" value="CAG8717824.1"/>
    <property type="molecule type" value="Genomic_DNA"/>
</dbReference>
<comment type="caution">
    <text evidence="1">The sequence shown here is derived from an EMBL/GenBank/DDBJ whole genome shotgun (WGS) entry which is preliminary data.</text>
</comment>
<dbReference type="Proteomes" id="UP000789525">
    <property type="component" value="Unassembled WGS sequence"/>
</dbReference>
<keyword evidence="2" id="KW-1185">Reference proteome</keyword>
<protein>
    <submittedName>
        <fullName evidence="1">2273_t:CDS:1</fullName>
    </submittedName>
</protein>
<evidence type="ECO:0000313" key="1">
    <source>
        <dbReference type="EMBL" id="CAG8717824.1"/>
    </source>
</evidence>